<gene>
    <name evidence="2" type="ORF">SCF082_LOCUS12916</name>
</gene>
<feature type="region of interest" description="Disordered" evidence="1">
    <location>
        <begin position="26"/>
        <end position="104"/>
    </location>
</feature>
<evidence type="ECO:0000313" key="3">
    <source>
        <dbReference type="Proteomes" id="UP001642464"/>
    </source>
</evidence>
<accession>A0ABP0JNE9</accession>
<dbReference type="Proteomes" id="UP001642464">
    <property type="component" value="Unassembled WGS sequence"/>
</dbReference>
<reference evidence="2 3" key="1">
    <citation type="submission" date="2024-02" db="EMBL/GenBank/DDBJ databases">
        <authorList>
            <person name="Chen Y."/>
            <person name="Shah S."/>
            <person name="Dougan E. K."/>
            <person name="Thang M."/>
            <person name="Chan C."/>
        </authorList>
    </citation>
    <scope>NUCLEOTIDE SEQUENCE [LARGE SCALE GENOMIC DNA]</scope>
</reference>
<protein>
    <submittedName>
        <fullName evidence="2">Uncharacterized protein</fullName>
    </submittedName>
</protein>
<evidence type="ECO:0000313" key="2">
    <source>
        <dbReference type="EMBL" id="CAK9015800.1"/>
    </source>
</evidence>
<dbReference type="EMBL" id="CAXAMM010007912">
    <property type="protein sequence ID" value="CAK9015800.1"/>
    <property type="molecule type" value="Genomic_DNA"/>
</dbReference>
<feature type="compositionally biased region" description="Acidic residues" evidence="1">
    <location>
        <begin position="30"/>
        <end position="39"/>
    </location>
</feature>
<sequence length="182" mass="20249">MPHMPCRALFLRVQQAFQDIYGHFAKLDFEERDPDEEDPAPGRTRARTETGDLSQVSGKSRSGSQRPSPRASPRHSRSAWRQEKPEDGTPDASPLDRGSRKSSIEKQLAKKASSLLLLPEVDFPKEDMILFDSEATVAFVFATLSSFKALLHENTVGALLEEFTLRLVDLIGPPAAHVRLPV</sequence>
<feature type="compositionally biased region" description="Low complexity" evidence="1">
    <location>
        <begin position="57"/>
        <end position="71"/>
    </location>
</feature>
<organism evidence="2 3">
    <name type="scientific">Durusdinium trenchii</name>
    <dbReference type="NCBI Taxonomy" id="1381693"/>
    <lineage>
        <taxon>Eukaryota</taxon>
        <taxon>Sar</taxon>
        <taxon>Alveolata</taxon>
        <taxon>Dinophyceae</taxon>
        <taxon>Suessiales</taxon>
        <taxon>Symbiodiniaceae</taxon>
        <taxon>Durusdinium</taxon>
    </lineage>
</organism>
<feature type="non-terminal residue" evidence="2">
    <location>
        <position position="182"/>
    </location>
</feature>
<comment type="caution">
    <text evidence="2">The sequence shown here is derived from an EMBL/GenBank/DDBJ whole genome shotgun (WGS) entry which is preliminary data.</text>
</comment>
<keyword evidence="3" id="KW-1185">Reference proteome</keyword>
<proteinExistence type="predicted"/>
<name>A0ABP0JNE9_9DINO</name>
<evidence type="ECO:0000256" key="1">
    <source>
        <dbReference type="SAM" id="MobiDB-lite"/>
    </source>
</evidence>